<dbReference type="Pfam" id="PF00459">
    <property type="entry name" value="Inositol_P"/>
    <property type="match status" value="1"/>
</dbReference>
<dbReference type="Gene3D" id="3.40.190.80">
    <property type="match status" value="1"/>
</dbReference>
<keyword evidence="5" id="KW-0460">Magnesium</keyword>
<evidence type="ECO:0000256" key="1">
    <source>
        <dbReference type="ARBA" id="ARBA00001946"/>
    </source>
</evidence>
<keyword evidence="7" id="KW-1185">Reference proteome</keyword>
<dbReference type="PRINTS" id="PR00377">
    <property type="entry name" value="IMPHPHTASES"/>
</dbReference>
<dbReference type="EMBL" id="BSNJ01000004">
    <property type="protein sequence ID" value="GLQ21200.1"/>
    <property type="molecule type" value="Genomic_DNA"/>
</dbReference>
<evidence type="ECO:0000313" key="6">
    <source>
        <dbReference type="EMBL" id="GLQ21200.1"/>
    </source>
</evidence>
<dbReference type="Proteomes" id="UP001161390">
    <property type="component" value="Unassembled WGS sequence"/>
</dbReference>
<organism evidence="6 7">
    <name type="scientific">Algimonas porphyrae</name>
    <dbReference type="NCBI Taxonomy" id="1128113"/>
    <lineage>
        <taxon>Bacteria</taxon>
        <taxon>Pseudomonadati</taxon>
        <taxon>Pseudomonadota</taxon>
        <taxon>Alphaproteobacteria</taxon>
        <taxon>Maricaulales</taxon>
        <taxon>Robiginitomaculaceae</taxon>
        <taxon>Algimonas</taxon>
    </lineage>
</organism>
<dbReference type="PANTHER" id="PTHR43200">
    <property type="entry name" value="PHOSPHATASE"/>
    <property type="match status" value="1"/>
</dbReference>
<reference evidence="6" key="2">
    <citation type="submission" date="2023-01" db="EMBL/GenBank/DDBJ databases">
        <title>Draft genome sequence of Algimonas porphyrae strain NBRC 108216.</title>
        <authorList>
            <person name="Sun Q."/>
            <person name="Mori K."/>
        </authorList>
    </citation>
    <scope>NUCLEOTIDE SEQUENCE</scope>
    <source>
        <strain evidence="6">NBRC 108216</strain>
    </source>
</reference>
<keyword evidence="4" id="KW-0378">Hydrolase</keyword>
<reference evidence="6" key="1">
    <citation type="journal article" date="2014" name="Int. J. Syst. Evol. Microbiol.">
        <title>Complete genome of a new Firmicutes species belonging to the dominant human colonic microbiota ('Ruminococcus bicirculans') reveals two chromosomes and a selective capacity to utilize plant glucans.</title>
        <authorList>
            <consortium name="NISC Comparative Sequencing Program"/>
            <person name="Wegmann U."/>
            <person name="Louis P."/>
            <person name="Goesmann A."/>
            <person name="Henrissat B."/>
            <person name="Duncan S.H."/>
            <person name="Flint H.J."/>
        </authorList>
    </citation>
    <scope>NUCLEOTIDE SEQUENCE</scope>
    <source>
        <strain evidence="6">NBRC 108216</strain>
    </source>
</reference>
<dbReference type="InterPro" id="IPR000760">
    <property type="entry name" value="Inositol_monophosphatase-like"/>
</dbReference>
<comment type="cofactor">
    <cofactor evidence="1">
        <name>Mg(2+)</name>
        <dbReference type="ChEBI" id="CHEBI:18420"/>
    </cofactor>
</comment>
<evidence type="ECO:0000256" key="5">
    <source>
        <dbReference type="ARBA" id="ARBA00022842"/>
    </source>
</evidence>
<comment type="caution">
    <text evidence="6">The sequence shown here is derived from an EMBL/GenBank/DDBJ whole genome shotgun (WGS) entry which is preliminary data.</text>
</comment>
<name>A0ABQ5V3F0_9PROT</name>
<evidence type="ECO:0000256" key="4">
    <source>
        <dbReference type="ARBA" id="ARBA00022801"/>
    </source>
</evidence>
<dbReference type="InterPro" id="IPR051090">
    <property type="entry name" value="Inositol_monoP_superfamily"/>
</dbReference>
<evidence type="ECO:0000313" key="7">
    <source>
        <dbReference type="Proteomes" id="UP001161390"/>
    </source>
</evidence>
<keyword evidence="3" id="KW-0479">Metal-binding</keyword>
<comment type="similarity">
    <text evidence="2">Belongs to the inositol monophosphatase superfamily.</text>
</comment>
<evidence type="ECO:0000256" key="3">
    <source>
        <dbReference type="ARBA" id="ARBA00022723"/>
    </source>
</evidence>
<dbReference type="RefSeq" id="WP_284372518.1">
    <property type="nucleotide sequence ID" value="NZ_BSNJ01000004.1"/>
</dbReference>
<evidence type="ECO:0000256" key="2">
    <source>
        <dbReference type="ARBA" id="ARBA00009759"/>
    </source>
</evidence>
<protein>
    <submittedName>
        <fullName evidence="6">Histidinol-phosphatase</fullName>
    </submittedName>
</protein>
<dbReference type="Gene3D" id="3.30.540.10">
    <property type="entry name" value="Fructose-1,6-Bisphosphatase, subunit A, domain 1"/>
    <property type="match status" value="1"/>
</dbReference>
<proteinExistence type="inferred from homology"/>
<accession>A0ABQ5V3F0</accession>
<gene>
    <name evidence="6" type="ORF">GCM10007854_21550</name>
</gene>
<dbReference type="PANTHER" id="PTHR43200:SF6">
    <property type="entry name" value="3'(2'),5'-BISPHOSPHATE NUCLEOTIDASE"/>
    <property type="match status" value="1"/>
</dbReference>
<dbReference type="SUPFAM" id="SSF56655">
    <property type="entry name" value="Carbohydrate phosphatase"/>
    <property type="match status" value="1"/>
</dbReference>
<sequence>MTDPIAARRAFFDELSTAARAITLPLFRSGIVAENKAPSGYDPVTQADIEAERVLRALIRERFPNDSIEGEELPDHVGTNDFSWTLDPIDGTRAFVAGVPVWSTLIACSQHGEPVLGLIDLPALGQRAFGDLSGNPSAHLIHDDGTQGPLHVRTIDSLSDARLGCTQPFGMFGPGELAAYKIIQSGVAFSRLGLDAFGYVLLAQGRMDLIIEGGMKPCDVRALMPVVIGAGGVITDWHGGTPKDGPRLVACGSPELMAELYTYLGRAML</sequence>